<name>A0A1C7M3G8_GRIFR</name>
<dbReference type="Pfam" id="PF00067">
    <property type="entry name" value="p450"/>
    <property type="match status" value="2"/>
</dbReference>
<dbReference type="InterPro" id="IPR050121">
    <property type="entry name" value="Cytochrome_P450_monoxygenase"/>
</dbReference>
<evidence type="ECO:0000256" key="8">
    <source>
        <dbReference type="ARBA" id="ARBA00023033"/>
    </source>
</evidence>
<dbReference type="PANTHER" id="PTHR24305:SF166">
    <property type="entry name" value="CYTOCHROME P450 12A4, MITOCHONDRIAL-RELATED"/>
    <property type="match status" value="1"/>
</dbReference>
<evidence type="ECO:0000313" key="11">
    <source>
        <dbReference type="EMBL" id="OBZ71480.1"/>
    </source>
</evidence>
<dbReference type="InterPro" id="IPR002401">
    <property type="entry name" value="Cyt_P450_E_grp-I"/>
</dbReference>
<evidence type="ECO:0000256" key="9">
    <source>
        <dbReference type="PIRSR" id="PIRSR602401-1"/>
    </source>
</evidence>
<dbReference type="PANTHER" id="PTHR24305">
    <property type="entry name" value="CYTOCHROME P450"/>
    <property type="match status" value="1"/>
</dbReference>
<dbReference type="STRING" id="5627.A0A1C7M3G8"/>
<gene>
    <name evidence="11" type="ORF">A0H81_08492</name>
</gene>
<reference evidence="11 12" key="1">
    <citation type="submission" date="2016-03" db="EMBL/GenBank/DDBJ databases">
        <title>Whole genome sequencing of Grifola frondosa 9006-11.</title>
        <authorList>
            <person name="Min B."/>
            <person name="Park H."/>
            <person name="Kim J.-G."/>
            <person name="Cho H."/>
            <person name="Oh Y.-L."/>
            <person name="Kong W.-S."/>
            <person name="Choi I.-G."/>
        </authorList>
    </citation>
    <scope>NUCLEOTIDE SEQUENCE [LARGE SCALE GENOMIC DNA]</scope>
    <source>
        <strain evidence="11 12">9006-11</strain>
    </source>
</reference>
<evidence type="ECO:0000256" key="3">
    <source>
        <dbReference type="ARBA" id="ARBA00010617"/>
    </source>
</evidence>
<dbReference type="PROSITE" id="PS00086">
    <property type="entry name" value="CYTOCHROME_P450"/>
    <property type="match status" value="1"/>
</dbReference>
<keyword evidence="6 10" id="KW-0560">Oxidoreductase</keyword>
<comment type="similarity">
    <text evidence="3 10">Belongs to the cytochrome P450 family.</text>
</comment>
<dbReference type="SUPFAM" id="SSF48264">
    <property type="entry name" value="Cytochrome P450"/>
    <property type="match status" value="1"/>
</dbReference>
<evidence type="ECO:0000256" key="1">
    <source>
        <dbReference type="ARBA" id="ARBA00001971"/>
    </source>
</evidence>
<dbReference type="Proteomes" id="UP000092993">
    <property type="component" value="Unassembled WGS sequence"/>
</dbReference>
<evidence type="ECO:0000256" key="10">
    <source>
        <dbReference type="RuleBase" id="RU000461"/>
    </source>
</evidence>
<dbReference type="GO" id="GO:0004497">
    <property type="term" value="F:monooxygenase activity"/>
    <property type="evidence" value="ECO:0007669"/>
    <property type="project" value="UniProtKB-KW"/>
</dbReference>
<dbReference type="Gene3D" id="1.10.630.10">
    <property type="entry name" value="Cytochrome P450"/>
    <property type="match status" value="1"/>
</dbReference>
<evidence type="ECO:0008006" key="13">
    <source>
        <dbReference type="Google" id="ProtNLM"/>
    </source>
</evidence>
<dbReference type="PRINTS" id="PR00463">
    <property type="entry name" value="EP450I"/>
</dbReference>
<dbReference type="OMA" id="KPWQSRR"/>
<evidence type="ECO:0000256" key="6">
    <source>
        <dbReference type="ARBA" id="ARBA00023002"/>
    </source>
</evidence>
<evidence type="ECO:0000256" key="4">
    <source>
        <dbReference type="ARBA" id="ARBA00022617"/>
    </source>
</evidence>
<sequence length="496" mass="56043">MAMVIDASRSPKTHEVFVKQYGRNIRIRGFLPWDQRLFTLDPVSLTHVMKHSNIYEKPWQSRDLITSLIGCGMLAAEGQVHKRQRRVATPAFSVQNMRALVPVVFAKGNELKDRWFSMIADAMTADAAESEKVAGAKIDVCHWVSRATFDVIGLAGFDYHFNAIQNETNDCTAWDVVKVYLPIIDVLFPSEKVLTVRRCHKVIERVAGRLIREKKTKISEAEKNGSTYQGKDLLSLLLKSNVAVDLPPQQRISDKDILHNINTFMFAGSDTSSLSITWTLLLLAKYPTIQTRLRKELLSISPAAPLESLTQEEVGSLYATIADLPYLENVVRESLRMIPPVHSSLRVATQDDDVPISSPVKLHMADGRAVEEMRSIRVSKGSFVHVPIEAFNLDREVWGPDGWQFNPDRWDNLPESVSSQPGLYNNILTFSAGPRSCIGMRFSIIEMKTFLYILLTNFVYSETTDKVGKANVVLTRPSRCLKWWDECDFCCSISFI</sequence>
<keyword evidence="5 9" id="KW-0479">Metal-binding</keyword>
<keyword evidence="8 10" id="KW-0503">Monooxygenase</keyword>
<keyword evidence="7 9" id="KW-0408">Iron</keyword>
<dbReference type="GO" id="GO:0020037">
    <property type="term" value="F:heme binding"/>
    <property type="evidence" value="ECO:0007669"/>
    <property type="project" value="InterPro"/>
</dbReference>
<dbReference type="CDD" id="cd11069">
    <property type="entry name" value="CYP_FUM15-like"/>
    <property type="match status" value="1"/>
</dbReference>
<dbReference type="GO" id="GO:0005506">
    <property type="term" value="F:iron ion binding"/>
    <property type="evidence" value="ECO:0007669"/>
    <property type="project" value="InterPro"/>
</dbReference>
<dbReference type="OrthoDB" id="1470350at2759"/>
<dbReference type="InterPro" id="IPR017972">
    <property type="entry name" value="Cyt_P450_CS"/>
</dbReference>
<comment type="cofactor">
    <cofactor evidence="1 9">
        <name>heme</name>
        <dbReference type="ChEBI" id="CHEBI:30413"/>
    </cofactor>
</comment>
<comment type="caution">
    <text evidence="11">The sequence shown here is derived from an EMBL/GenBank/DDBJ whole genome shotgun (WGS) entry which is preliminary data.</text>
</comment>
<dbReference type="EMBL" id="LUGG01000011">
    <property type="protein sequence ID" value="OBZ71480.1"/>
    <property type="molecule type" value="Genomic_DNA"/>
</dbReference>
<comment type="pathway">
    <text evidence="2">Secondary metabolite biosynthesis.</text>
</comment>
<proteinExistence type="inferred from homology"/>
<evidence type="ECO:0000313" key="12">
    <source>
        <dbReference type="Proteomes" id="UP000092993"/>
    </source>
</evidence>
<organism evidence="11 12">
    <name type="scientific">Grifola frondosa</name>
    <name type="common">Maitake</name>
    <name type="synonym">Polyporus frondosus</name>
    <dbReference type="NCBI Taxonomy" id="5627"/>
    <lineage>
        <taxon>Eukaryota</taxon>
        <taxon>Fungi</taxon>
        <taxon>Dikarya</taxon>
        <taxon>Basidiomycota</taxon>
        <taxon>Agaricomycotina</taxon>
        <taxon>Agaricomycetes</taxon>
        <taxon>Polyporales</taxon>
        <taxon>Grifolaceae</taxon>
        <taxon>Grifola</taxon>
    </lineage>
</organism>
<dbReference type="AlphaFoldDB" id="A0A1C7M3G8"/>
<keyword evidence="12" id="KW-1185">Reference proteome</keyword>
<keyword evidence="4 9" id="KW-0349">Heme</keyword>
<protein>
    <recommendedName>
        <fullName evidence="13">Cytochrome P450</fullName>
    </recommendedName>
</protein>
<dbReference type="InterPro" id="IPR036396">
    <property type="entry name" value="Cyt_P450_sf"/>
</dbReference>
<feature type="binding site" description="axial binding residue" evidence="9">
    <location>
        <position position="437"/>
    </location>
    <ligand>
        <name>heme</name>
        <dbReference type="ChEBI" id="CHEBI:30413"/>
    </ligand>
    <ligandPart>
        <name>Fe</name>
        <dbReference type="ChEBI" id="CHEBI:18248"/>
    </ligandPart>
</feature>
<dbReference type="InterPro" id="IPR001128">
    <property type="entry name" value="Cyt_P450"/>
</dbReference>
<accession>A0A1C7M3G8</accession>
<evidence type="ECO:0000256" key="5">
    <source>
        <dbReference type="ARBA" id="ARBA00022723"/>
    </source>
</evidence>
<dbReference type="PRINTS" id="PR00385">
    <property type="entry name" value="P450"/>
</dbReference>
<evidence type="ECO:0000256" key="7">
    <source>
        <dbReference type="ARBA" id="ARBA00023004"/>
    </source>
</evidence>
<dbReference type="GO" id="GO:0016705">
    <property type="term" value="F:oxidoreductase activity, acting on paired donors, with incorporation or reduction of molecular oxygen"/>
    <property type="evidence" value="ECO:0007669"/>
    <property type="project" value="InterPro"/>
</dbReference>
<evidence type="ECO:0000256" key="2">
    <source>
        <dbReference type="ARBA" id="ARBA00005179"/>
    </source>
</evidence>